<evidence type="ECO:0000256" key="1">
    <source>
        <dbReference type="ARBA" id="ARBA00008791"/>
    </source>
</evidence>
<dbReference type="CDD" id="cd23659">
    <property type="entry name" value="USP_At3g01520-like"/>
    <property type="match status" value="1"/>
</dbReference>
<dbReference type="RefSeq" id="WP_279929625.1">
    <property type="nucleotide sequence ID" value="NZ_JARWBG010000022.1"/>
</dbReference>
<comment type="similarity">
    <text evidence="1">Belongs to the universal stress protein A family.</text>
</comment>
<proteinExistence type="inferred from homology"/>
<evidence type="ECO:0000313" key="4">
    <source>
        <dbReference type="Proteomes" id="UP001223144"/>
    </source>
</evidence>
<keyword evidence="4" id="KW-1185">Reference proteome</keyword>
<evidence type="ECO:0000259" key="2">
    <source>
        <dbReference type="Pfam" id="PF00582"/>
    </source>
</evidence>
<reference evidence="3 4" key="1">
    <citation type="submission" date="2023-04" db="EMBL/GenBank/DDBJ databases">
        <title>Streptomyces chengmaiensis sp. nov. isolated from the stem of mangrove plant in Hainan.</title>
        <authorList>
            <person name="Huang X."/>
            <person name="Zhou S."/>
            <person name="Chu X."/>
            <person name="Xie Y."/>
            <person name="Lin Y."/>
        </authorList>
    </citation>
    <scope>NUCLEOTIDE SEQUENCE [LARGE SCALE GENOMIC DNA]</scope>
    <source>
        <strain evidence="3 4">HNM0663</strain>
    </source>
</reference>
<sequence>MAPREAAKKDNGRIVVGVDGSEPSLKALRWAVRQSGLTGDTVEAVISWEYPAAGWASMVPSMPEDFDPERLAAKILDESLEGTLTKKDAAAVTRTVTVGSPAQVLLERAEGASLLVVGDRGYSLFKSALLGSVGLHVTQHAPCPVVVVRGEVPAA</sequence>
<dbReference type="EMBL" id="JARWBG010000022">
    <property type="protein sequence ID" value="MDH2390946.1"/>
    <property type="molecule type" value="Genomic_DNA"/>
</dbReference>
<dbReference type="InterPro" id="IPR014729">
    <property type="entry name" value="Rossmann-like_a/b/a_fold"/>
</dbReference>
<dbReference type="Proteomes" id="UP001223144">
    <property type="component" value="Unassembled WGS sequence"/>
</dbReference>
<dbReference type="PRINTS" id="PR01438">
    <property type="entry name" value="UNVRSLSTRESS"/>
</dbReference>
<comment type="caution">
    <text evidence="3">The sequence shown here is derived from an EMBL/GenBank/DDBJ whole genome shotgun (WGS) entry which is preliminary data.</text>
</comment>
<dbReference type="PANTHER" id="PTHR31964:SF113">
    <property type="entry name" value="USPA DOMAIN-CONTAINING PROTEIN"/>
    <property type="match status" value="1"/>
</dbReference>
<accession>A0ABT6HRK0</accession>
<dbReference type="SUPFAM" id="SSF52402">
    <property type="entry name" value="Adenine nucleotide alpha hydrolases-like"/>
    <property type="match status" value="1"/>
</dbReference>
<organism evidence="3 4">
    <name type="scientific">Streptomyces chengmaiensis</name>
    <dbReference type="NCBI Taxonomy" id="3040919"/>
    <lineage>
        <taxon>Bacteria</taxon>
        <taxon>Bacillati</taxon>
        <taxon>Actinomycetota</taxon>
        <taxon>Actinomycetes</taxon>
        <taxon>Kitasatosporales</taxon>
        <taxon>Streptomycetaceae</taxon>
        <taxon>Streptomyces</taxon>
    </lineage>
</organism>
<dbReference type="InterPro" id="IPR006016">
    <property type="entry name" value="UspA"/>
</dbReference>
<name>A0ABT6HRK0_9ACTN</name>
<dbReference type="Pfam" id="PF00582">
    <property type="entry name" value="Usp"/>
    <property type="match status" value="1"/>
</dbReference>
<gene>
    <name evidence="3" type="ORF">QCN29_19550</name>
</gene>
<evidence type="ECO:0000313" key="3">
    <source>
        <dbReference type="EMBL" id="MDH2390946.1"/>
    </source>
</evidence>
<dbReference type="PANTHER" id="PTHR31964">
    <property type="entry name" value="ADENINE NUCLEOTIDE ALPHA HYDROLASES-LIKE SUPERFAMILY PROTEIN"/>
    <property type="match status" value="1"/>
</dbReference>
<dbReference type="InterPro" id="IPR006015">
    <property type="entry name" value="Universal_stress_UspA"/>
</dbReference>
<dbReference type="Gene3D" id="3.40.50.620">
    <property type="entry name" value="HUPs"/>
    <property type="match status" value="1"/>
</dbReference>
<protein>
    <submittedName>
        <fullName evidence="3">Universal stress protein</fullName>
    </submittedName>
</protein>
<feature type="domain" description="UspA" evidence="2">
    <location>
        <begin position="13"/>
        <end position="149"/>
    </location>
</feature>